<organism evidence="1 2">
    <name type="scientific">Zingiber officinale</name>
    <name type="common">Ginger</name>
    <name type="synonym">Amomum zingiber</name>
    <dbReference type="NCBI Taxonomy" id="94328"/>
    <lineage>
        <taxon>Eukaryota</taxon>
        <taxon>Viridiplantae</taxon>
        <taxon>Streptophyta</taxon>
        <taxon>Embryophyta</taxon>
        <taxon>Tracheophyta</taxon>
        <taxon>Spermatophyta</taxon>
        <taxon>Magnoliopsida</taxon>
        <taxon>Liliopsida</taxon>
        <taxon>Zingiberales</taxon>
        <taxon>Zingiberaceae</taxon>
        <taxon>Zingiber</taxon>
    </lineage>
</organism>
<dbReference type="EMBL" id="JACMSC010000016">
    <property type="protein sequence ID" value="KAG6481675.1"/>
    <property type="molecule type" value="Genomic_DNA"/>
</dbReference>
<reference evidence="1 2" key="1">
    <citation type="submission" date="2020-08" db="EMBL/GenBank/DDBJ databases">
        <title>Plant Genome Project.</title>
        <authorList>
            <person name="Zhang R.-G."/>
        </authorList>
    </citation>
    <scope>NUCLEOTIDE SEQUENCE [LARGE SCALE GENOMIC DNA]</scope>
    <source>
        <tissue evidence="1">Rhizome</tissue>
    </source>
</reference>
<dbReference type="Proteomes" id="UP000734854">
    <property type="component" value="Unassembled WGS sequence"/>
</dbReference>
<comment type="caution">
    <text evidence="1">The sequence shown here is derived from an EMBL/GenBank/DDBJ whole genome shotgun (WGS) entry which is preliminary data.</text>
</comment>
<sequence length="243" mass="26496">MSHPQDGDLTLSLKVFTEIAYRSMRQFDMAKPLYQQQSVVAPGSASSFSGVKVELQHLVLAILDEPVVSWVFGDAGFCSTDIKLAILCPPPPILRFPRAARCPPLFLCNFSSGDGFEATLTSGRLVFPFDAATQLCSDSSEENCRRIGEILTQKMSGQNPMLVLRGIKFLSIEKEVAELGNCGFEQLSIEKEMADYFKSGGTQSDEFAIGLNNTFQAIAGHDIGQFPGLESEKQVEPQACTAL</sequence>
<dbReference type="PANTHER" id="PTHR43572:SF38">
    <property type="entry name" value="PROTEIN SMAX1-LIKE 6"/>
    <property type="match status" value="1"/>
</dbReference>
<proteinExistence type="predicted"/>
<protein>
    <submittedName>
        <fullName evidence="1">Uncharacterized protein</fullName>
    </submittedName>
</protein>
<dbReference type="AlphaFoldDB" id="A0A8J5F795"/>
<evidence type="ECO:0000313" key="1">
    <source>
        <dbReference type="EMBL" id="KAG6481675.1"/>
    </source>
</evidence>
<accession>A0A8J5F795</accession>
<dbReference type="InterPro" id="IPR051650">
    <property type="entry name" value="SL_signaling_regulator"/>
</dbReference>
<name>A0A8J5F795_ZINOF</name>
<dbReference type="PANTHER" id="PTHR43572">
    <property type="entry name" value="CHAPERONE PROTEIN CLPD, CHLOROPLASTIC"/>
    <property type="match status" value="1"/>
</dbReference>
<keyword evidence="2" id="KW-1185">Reference proteome</keyword>
<evidence type="ECO:0000313" key="2">
    <source>
        <dbReference type="Proteomes" id="UP000734854"/>
    </source>
</evidence>
<gene>
    <name evidence="1" type="ORF">ZIOFF_058294</name>
</gene>